<comment type="subcellular location">
    <subcellularLocation>
        <location evidence="1">Membrane</location>
        <topology evidence="1">Multi-pass membrane protein</topology>
    </subcellularLocation>
</comment>
<keyword evidence="5 7" id="KW-0472">Membrane</keyword>
<feature type="transmembrane region" description="Helical" evidence="7">
    <location>
        <begin position="128"/>
        <end position="149"/>
    </location>
</feature>
<proteinExistence type="inferred from homology"/>
<comment type="similarity">
    <text evidence="2 6">Belongs to the sodium:solute symporter (SSF) (TC 2.A.21) family.</text>
</comment>
<protein>
    <submittedName>
        <fullName evidence="8">Sodium:solute symporter</fullName>
    </submittedName>
</protein>
<dbReference type="Pfam" id="PF00474">
    <property type="entry name" value="SSF"/>
    <property type="match status" value="1"/>
</dbReference>
<evidence type="ECO:0000256" key="3">
    <source>
        <dbReference type="ARBA" id="ARBA00022692"/>
    </source>
</evidence>
<dbReference type="Gene3D" id="1.20.1730.10">
    <property type="entry name" value="Sodium/glucose cotransporter"/>
    <property type="match status" value="1"/>
</dbReference>
<dbReference type="PROSITE" id="PS50283">
    <property type="entry name" value="NA_SOLUT_SYMP_3"/>
    <property type="match status" value="1"/>
</dbReference>
<sequence>MNEEVMSVDFGLHPIDAIILVVYFVFTIGLGLYLSRRHDTAEDYFLAGRKMVWPLIGLSLFASNISSTTLIGLAGDAYSTGIAVFNYEWMAAVILVFFAIFYLPTILRSRIYTMPEMLERRFNRTARTYFSGLTIFLNIVVDTAGSLYAGGLVMKLIFPEMPMSVTISILAVIAGIYTIAGGLAAVIYTDTIQALLLIFGSILISIFALDRAGGWENVVSQVSAHQLSLIRPIGDSSVPWLGLVTGVALLGFYFWCTNQFMVQRVLSAKDINHGRWGALFAGLLKLPVLFIMVLPGTMAIVLFPELERADMVYPTLLFELLPVGILGLVLAGFVAALMSQIDSTLNSASTLVTMDFVRQRFPSLNQHQLMRVGQLVTFIFMVLAVLWAPQIENFGSLFQYLQKVLSYAVPPVLALFLIGFFWRGATSKGAMTTLVLGTAGGVTLFLANEVLGWTNLHFLYIAPILFVFCSMVLVASSLISPAKISEEARQFVWSRKDFDAETEALRSEPLWRNYRVLSVLLLITTALVVGSFW</sequence>
<dbReference type="InterPro" id="IPR038377">
    <property type="entry name" value="Na/Glc_symporter_sf"/>
</dbReference>
<dbReference type="NCBIfam" id="TIGR00813">
    <property type="entry name" value="sss"/>
    <property type="match status" value="1"/>
</dbReference>
<dbReference type="CDD" id="cd10329">
    <property type="entry name" value="SLC5sbd_SGLT1-like"/>
    <property type="match status" value="1"/>
</dbReference>
<accession>A0ABY4VF26</accession>
<evidence type="ECO:0000256" key="7">
    <source>
        <dbReference type="SAM" id="Phobius"/>
    </source>
</evidence>
<keyword evidence="4 7" id="KW-1133">Transmembrane helix</keyword>
<feature type="transmembrane region" description="Helical" evidence="7">
    <location>
        <begin position="161"/>
        <end position="180"/>
    </location>
</feature>
<evidence type="ECO:0000256" key="2">
    <source>
        <dbReference type="ARBA" id="ARBA00006434"/>
    </source>
</evidence>
<evidence type="ECO:0000256" key="6">
    <source>
        <dbReference type="RuleBase" id="RU362091"/>
    </source>
</evidence>
<feature type="transmembrane region" description="Helical" evidence="7">
    <location>
        <begin position="192"/>
        <end position="209"/>
    </location>
</feature>
<evidence type="ECO:0000256" key="5">
    <source>
        <dbReference type="ARBA" id="ARBA00023136"/>
    </source>
</evidence>
<dbReference type="RefSeq" id="WP_252085235.1">
    <property type="nucleotide sequence ID" value="NZ_CP092418.1"/>
</dbReference>
<name>A0ABY4VF26_9GAMM</name>
<feature type="transmembrane region" description="Helical" evidence="7">
    <location>
        <begin position="514"/>
        <end position="532"/>
    </location>
</feature>
<feature type="transmembrane region" description="Helical" evidence="7">
    <location>
        <begin position="12"/>
        <end position="34"/>
    </location>
</feature>
<feature type="transmembrane region" description="Helical" evidence="7">
    <location>
        <begin position="277"/>
        <end position="303"/>
    </location>
</feature>
<dbReference type="PANTHER" id="PTHR11819">
    <property type="entry name" value="SOLUTE CARRIER FAMILY 5"/>
    <property type="match status" value="1"/>
</dbReference>
<reference evidence="8" key="1">
    <citation type="submission" date="2022-02" db="EMBL/GenBank/DDBJ databases">
        <title>Coral-associated bacteria.</title>
        <authorList>
            <person name="Tang K."/>
            <person name="Wang X."/>
        </authorList>
    </citation>
    <scope>NUCLEOTIDE SEQUENCE</scope>
    <source>
        <strain evidence="8">SCSIO 43006</strain>
    </source>
</reference>
<keyword evidence="9" id="KW-1185">Reference proteome</keyword>
<organism evidence="8 9">
    <name type="scientific">Microbulbifer variabilis</name>
    <dbReference type="NCBI Taxonomy" id="266805"/>
    <lineage>
        <taxon>Bacteria</taxon>
        <taxon>Pseudomonadati</taxon>
        <taxon>Pseudomonadota</taxon>
        <taxon>Gammaproteobacteria</taxon>
        <taxon>Cellvibrionales</taxon>
        <taxon>Microbulbiferaceae</taxon>
        <taxon>Microbulbifer</taxon>
    </lineage>
</organism>
<evidence type="ECO:0000313" key="9">
    <source>
        <dbReference type="Proteomes" id="UP001055658"/>
    </source>
</evidence>
<feature type="transmembrane region" description="Helical" evidence="7">
    <location>
        <begin position="459"/>
        <end position="479"/>
    </location>
</feature>
<feature type="transmembrane region" description="Helical" evidence="7">
    <location>
        <begin position="87"/>
        <end position="107"/>
    </location>
</feature>
<dbReference type="InterPro" id="IPR001734">
    <property type="entry name" value="Na/solute_symporter"/>
</dbReference>
<evidence type="ECO:0000313" key="8">
    <source>
        <dbReference type="EMBL" id="USD22882.1"/>
    </source>
</evidence>
<dbReference type="Proteomes" id="UP001055658">
    <property type="component" value="Chromosome"/>
</dbReference>
<dbReference type="EMBL" id="CP092418">
    <property type="protein sequence ID" value="USD22882.1"/>
    <property type="molecule type" value="Genomic_DNA"/>
</dbReference>
<evidence type="ECO:0000256" key="1">
    <source>
        <dbReference type="ARBA" id="ARBA00004141"/>
    </source>
</evidence>
<evidence type="ECO:0000256" key="4">
    <source>
        <dbReference type="ARBA" id="ARBA00022989"/>
    </source>
</evidence>
<feature type="transmembrane region" description="Helical" evidence="7">
    <location>
        <begin position="400"/>
        <end position="422"/>
    </location>
</feature>
<feature type="transmembrane region" description="Helical" evidence="7">
    <location>
        <begin position="315"/>
        <end position="337"/>
    </location>
</feature>
<keyword evidence="3 7" id="KW-0812">Transmembrane</keyword>
<feature type="transmembrane region" description="Helical" evidence="7">
    <location>
        <begin position="369"/>
        <end position="388"/>
    </location>
</feature>
<gene>
    <name evidence="8" type="ORF">MJO52_07005</name>
</gene>
<feature type="transmembrane region" description="Helical" evidence="7">
    <location>
        <begin position="429"/>
        <end position="447"/>
    </location>
</feature>
<dbReference type="PANTHER" id="PTHR11819:SF195">
    <property type="entry name" value="SODIUM_GLUCOSE COTRANSPORTER 4"/>
    <property type="match status" value="1"/>
</dbReference>
<feature type="transmembrane region" description="Helical" evidence="7">
    <location>
        <begin position="237"/>
        <end position="256"/>
    </location>
</feature>
<feature type="transmembrane region" description="Helical" evidence="7">
    <location>
        <begin position="55"/>
        <end position="75"/>
    </location>
</feature>